<proteinExistence type="predicted"/>
<evidence type="ECO:0000313" key="3">
    <source>
        <dbReference type="Proteomes" id="UP001157160"/>
    </source>
</evidence>
<organism evidence="2 3">
    <name type="scientific">Arenivirga flava</name>
    <dbReference type="NCBI Taxonomy" id="1930060"/>
    <lineage>
        <taxon>Bacteria</taxon>
        <taxon>Bacillati</taxon>
        <taxon>Actinomycetota</taxon>
        <taxon>Actinomycetes</taxon>
        <taxon>Micrococcales</taxon>
        <taxon>Microbacteriaceae</taxon>
        <taxon>Arenivirga</taxon>
    </lineage>
</organism>
<evidence type="ECO:0000259" key="1">
    <source>
        <dbReference type="SMART" id="SM00347"/>
    </source>
</evidence>
<dbReference type="PANTHER" id="PTHR33164:SF43">
    <property type="entry name" value="HTH-TYPE TRANSCRIPTIONAL REPRESSOR YETL"/>
    <property type="match status" value="1"/>
</dbReference>
<dbReference type="GO" id="GO:0003700">
    <property type="term" value="F:DNA-binding transcription factor activity"/>
    <property type="evidence" value="ECO:0007669"/>
    <property type="project" value="InterPro"/>
</dbReference>
<dbReference type="PANTHER" id="PTHR33164">
    <property type="entry name" value="TRANSCRIPTIONAL REGULATOR, MARR FAMILY"/>
    <property type="match status" value="1"/>
</dbReference>
<keyword evidence="3" id="KW-1185">Reference proteome</keyword>
<dbReference type="SMART" id="SM00347">
    <property type="entry name" value="HTH_MARR"/>
    <property type="match status" value="1"/>
</dbReference>
<sequence length="145" mass="15378">MTTTQSTTTPLADALHAFVEARNAALLRARKALGLGDLDARALLYIATHPDTRPGDLRGYLGITSAGVTTLTNRLIDKGAVAREIDANDRRSTTITVTADLDSEPWIALRHFDHDLAASLADSDPDAAAAFAELLTSAVASLPQR</sequence>
<dbReference type="InterPro" id="IPR036388">
    <property type="entry name" value="WH-like_DNA-bd_sf"/>
</dbReference>
<dbReference type="AlphaFoldDB" id="A0AA37UH50"/>
<gene>
    <name evidence="2" type="ORF">GCM10025874_19670</name>
</gene>
<comment type="caution">
    <text evidence="2">The sequence shown here is derived from an EMBL/GenBank/DDBJ whole genome shotgun (WGS) entry which is preliminary data.</text>
</comment>
<dbReference type="GO" id="GO:0006950">
    <property type="term" value="P:response to stress"/>
    <property type="evidence" value="ECO:0007669"/>
    <property type="project" value="TreeGrafter"/>
</dbReference>
<dbReference type="Gene3D" id="1.10.10.10">
    <property type="entry name" value="Winged helix-like DNA-binding domain superfamily/Winged helix DNA-binding domain"/>
    <property type="match status" value="1"/>
</dbReference>
<name>A0AA37UH50_9MICO</name>
<dbReference type="InterPro" id="IPR039422">
    <property type="entry name" value="MarR/SlyA-like"/>
</dbReference>
<reference evidence="2 3" key="1">
    <citation type="journal article" date="2014" name="Int. J. Syst. Evol. Microbiol.">
        <title>Complete genome sequence of Corynebacterium casei LMG S-19264T (=DSM 44701T), isolated from a smear-ripened cheese.</title>
        <authorList>
            <consortium name="US DOE Joint Genome Institute (JGI-PGF)"/>
            <person name="Walter F."/>
            <person name="Albersmeier A."/>
            <person name="Kalinowski J."/>
            <person name="Ruckert C."/>
        </authorList>
    </citation>
    <scope>NUCLEOTIDE SEQUENCE [LARGE SCALE GENOMIC DNA]</scope>
    <source>
        <strain evidence="2 3">NBRC 112289</strain>
    </source>
</reference>
<feature type="domain" description="HTH marR-type" evidence="1">
    <location>
        <begin position="28"/>
        <end position="128"/>
    </location>
</feature>
<dbReference type="InterPro" id="IPR000835">
    <property type="entry name" value="HTH_MarR-typ"/>
</dbReference>
<evidence type="ECO:0000313" key="2">
    <source>
        <dbReference type="EMBL" id="GMA28714.1"/>
    </source>
</evidence>
<accession>A0AA37UH50</accession>
<dbReference type="EMBL" id="BSUL01000001">
    <property type="protein sequence ID" value="GMA28714.1"/>
    <property type="molecule type" value="Genomic_DNA"/>
</dbReference>
<protein>
    <recommendedName>
        <fullName evidence="1">HTH marR-type domain-containing protein</fullName>
    </recommendedName>
</protein>
<dbReference type="InterPro" id="IPR036390">
    <property type="entry name" value="WH_DNA-bd_sf"/>
</dbReference>
<dbReference type="Proteomes" id="UP001157160">
    <property type="component" value="Unassembled WGS sequence"/>
</dbReference>
<dbReference type="Pfam" id="PF12802">
    <property type="entry name" value="MarR_2"/>
    <property type="match status" value="1"/>
</dbReference>
<dbReference type="SUPFAM" id="SSF46785">
    <property type="entry name" value="Winged helix' DNA-binding domain"/>
    <property type="match status" value="1"/>
</dbReference>